<dbReference type="EMBL" id="UHDK01000001">
    <property type="protein sequence ID" value="SUM31858.1"/>
    <property type="molecule type" value="Genomic_DNA"/>
</dbReference>
<dbReference type="RefSeq" id="WP_042738145.1">
    <property type="nucleotide sequence ID" value="NZ_BKAX01000001.1"/>
</dbReference>
<evidence type="ECO:0000313" key="5">
    <source>
        <dbReference type="Proteomes" id="UP000321057"/>
    </source>
</evidence>
<evidence type="ECO:0000313" key="2">
    <source>
        <dbReference type="EMBL" id="GEQ04388.1"/>
    </source>
</evidence>
<dbReference type="GO" id="GO:0003871">
    <property type="term" value="F:5-methyltetrahydropteroyltriglutamate-homocysteine S-methyltransferase activity"/>
    <property type="evidence" value="ECO:0007669"/>
    <property type="project" value="InterPro"/>
</dbReference>
<dbReference type="InterPro" id="IPR038071">
    <property type="entry name" value="UROD/MetE-like_sf"/>
</dbReference>
<dbReference type="EMBL" id="BKAX01000001">
    <property type="protein sequence ID" value="GEQ04388.1"/>
    <property type="molecule type" value="Genomic_DNA"/>
</dbReference>
<dbReference type="CDD" id="cd03311">
    <property type="entry name" value="CIMS_C_terminal_like"/>
    <property type="match status" value="1"/>
</dbReference>
<evidence type="ECO:0000259" key="1">
    <source>
        <dbReference type="Pfam" id="PF01717"/>
    </source>
</evidence>
<dbReference type="AlphaFoldDB" id="A0A0D0QZ84"/>
<dbReference type="Gene3D" id="3.20.20.210">
    <property type="match status" value="1"/>
</dbReference>
<dbReference type="Pfam" id="PF01717">
    <property type="entry name" value="Meth_synt_2"/>
    <property type="match status" value="1"/>
</dbReference>
<feature type="domain" description="Cobalamin-independent methionine synthase MetE C-terminal/archaeal" evidence="1">
    <location>
        <begin position="13"/>
        <end position="363"/>
    </location>
</feature>
<dbReference type="PANTHER" id="PTHR43844:SF1">
    <property type="entry name" value="METHIONINE SYNTHASE"/>
    <property type="match status" value="1"/>
</dbReference>
<evidence type="ECO:0000313" key="4">
    <source>
        <dbReference type="Proteomes" id="UP000255277"/>
    </source>
</evidence>
<evidence type="ECO:0000313" key="3">
    <source>
        <dbReference type="EMBL" id="SUM31858.1"/>
    </source>
</evidence>
<dbReference type="PANTHER" id="PTHR43844">
    <property type="entry name" value="METHIONINE SYNTHASE"/>
    <property type="match status" value="1"/>
</dbReference>
<dbReference type="STRING" id="1293.SH09_03020"/>
<keyword evidence="5" id="KW-1185">Reference proteome</keyword>
<dbReference type="Proteomes" id="UP000255277">
    <property type="component" value="Unassembled WGS sequence"/>
</dbReference>
<keyword evidence="2" id="KW-0808">Transferase</keyword>
<name>A0A0D0QZ84_STAGA</name>
<dbReference type="OrthoDB" id="6430685at2"/>
<dbReference type="InterPro" id="IPR002629">
    <property type="entry name" value="Met_Synth_C/arc"/>
</dbReference>
<sequence length="370" mass="42451">MAITHRPFRADHVGSLLRPQRLKDARADYQNNVIDANKLKQIEDEEIEHIIEKQLEVGLHSITDGEFRRSWWHFDFLENLAGVEGYTSEKGLSFEGVETRNHNVKVVDKVAFNAEHPHFEHFKFLHDKVNGRATAKVSIPSPNQLFHPNILNEDIYPDIEDFAKDVSKAYHDSLLKFYELGARYIQLDDVYWANLTSGTQKTRGRDRSEEEKEVARQLAYRVVNDAVQDLPEDLLITTHICRGNYKSTWAISGGYEPVAPYLFKENLGGFFLEYDDERSGDFEPLRFFPKEQSAAVLGLFTSKKGDLEDKATVLKRIEEAQAYIDLDQICLSPQCGFASTEEGNNLTEEQQWQKLAYVVEIAKEVFGTAK</sequence>
<dbReference type="Proteomes" id="UP000321057">
    <property type="component" value="Unassembled WGS sequence"/>
</dbReference>
<organism evidence="3 4">
    <name type="scientific">Staphylococcus gallinarum</name>
    <dbReference type="NCBI Taxonomy" id="1293"/>
    <lineage>
        <taxon>Bacteria</taxon>
        <taxon>Bacillati</taxon>
        <taxon>Bacillota</taxon>
        <taxon>Bacilli</taxon>
        <taxon>Bacillales</taxon>
        <taxon>Staphylococcaceae</taxon>
        <taxon>Staphylococcus</taxon>
    </lineage>
</organism>
<gene>
    <name evidence="3" type="ORF">NCTC12195_01295</name>
    <name evidence="2" type="ORF">SGA02_02160</name>
</gene>
<dbReference type="NCBIfam" id="NF005085">
    <property type="entry name" value="PRK06520.1"/>
    <property type="match status" value="1"/>
</dbReference>
<reference evidence="2 5" key="2">
    <citation type="submission" date="2019-07" db="EMBL/GenBank/DDBJ databases">
        <title>Whole genome shotgun sequence of Staphylococcus gallinarum NBRC 109767.</title>
        <authorList>
            <person name="Hosoyama A."/>
            <person name="Uohara A."/>
            <person name="Ohji S."/>
            <person name="Ichikawa N."/>
        </authorList>
    </citation>
    <scope>NUCLEOTIDE SEQUENCE [LARGE SCALE GENOMIC DNA]</scope>
    <source>
        <strain evidence="2 5">NBRC 109767</strain>
    </source>
</reference>
<dbReference type="GO" id="GO:0008270">
    <property type="term" value="F:zinc ion binding"/>
    <property type="evidence" value="ECO:0007669"/>
    <property type="project" value="InterPro"/>
</dbReference>
<dbReference type="GO" id="GO:0009086">
    <property type="term" value="P:methionine biosynthetic process"/>
    <property type="evidence" value="ECO:0007669"/>
    <property type="project" value="InterPro"/>
</dbReference>
<dbReference type="SUPFAM" id="SSF51726">
    <property type="entry name" value="UROD/MetE-like"/>
    <property type="match status" value="1"/>
</dbReference>
<dbReference type="GO" id="GO:0032259">
    <property type="term" value="P:methylation"/>
    <property type="evidence" value="ECO:0007669"/>
    <property type="project" value="UniProtKB-KW"/>
</dbReference>
<keyword evidence="2" id="KW-0489">Methyltransferase</keyword>
<reference evidence="3 4" key="1">
    <citation type="submission" date="2018-06" db="EMBL/GenBank/DDBJ databases">
        <authorList>
            <consortium name="Pathogen Informatics"/>
            <person name="Doyle S."/>
        </authorList>
    </citation>
    <scope>NUCLEOTIDE SEQUENCE [LARGE SCALE GENOMIC DNA]</scope>
    <source>
        <strain evidence="3 4">NCTC12195</strain>
    </source>
</reference>
<proteinExistence type="predicted"/>
<dbReference type="GeneID" id="93845999"/>
<protein>
    <submittedName>
        <fullName evidence="2">5-methyltetrahydropteroyltriglutamate--homocysteine methyltransferase</fullName>
    </submittedName>
    <submittedName>
        <fullName evidence="3">Methionine synthase II</fullName>
    </submittedName>
</protein>
<accession>A0A0D0QZ84</accession>